<dbReference type="CDD" id="cd02440">
    <property type="entry name" value="AdoMet_MTases"/>
    <property type="match status" value="1"/>
</dbReference>
<keyword evidence="3 5" id="KW-0949">S-adenosyl-L-methionine</keyword>
<evidence type="ECO:0000256" key="5">
    <source>
        <dbReference type="PIRNR" id="PIRNR017269"/>
    </source>
</evidence>
<dbReference type="PANTHER" id="PTHR12133">
    <property type="entry name" value="TRNA (ADENINE(58)-N(1))-METHYLTRANSFERASE"/>
    <property type="match status" value="1"/>
</dbReference>
<name>A0ABP4P5U7_9ACTN</name>
<comment type="subunit">
    <text evidence="5">Homotetramer composed of a dimer of dimers.</text>
</comment>
<organism evidence="8 9">
    <name type="scientific">Kribbella sancticallisti</name>
    <dbReference type="NCBI Taxonomy" id="460087"/>
    <lineage>
        <taxon>Bacteria</taxon>
        <taxon>Bacillati</taxon>
        <taxon>Actinomycetota</taxon>
        <taxon>Actinomycetes</taxon>
        <taxon>Propionibacteriales</taxon>
        <taxon>Kribbellaceae</taxon>
        <taxon>Kribbella</taxon>
    </lineage>
</organism>
<feature type="compositionally biased region" description="Polar residues" evidence="6">
    <location>
        <begin position="291"/>
        <end position="305"/>
    </location>
</feature>
<sequence length="305" mass="32952">MHHGPLQAGEWVTLSDPKGRRHSVFLERGKVFHTTKGGIAHDELIDGPDAVVVRSKGGGVEYLVLRPLMADYSVSMPRGAAVIYPKDTAQIVTMADIFPGAKVVEAGAGSGALTTALLRAVGVQGEVISFERREDFAEVARKNVTNFFGAEHPAWRLQVGDLVESLDEVDVDRIVLDMLAPWECVDAAAGALVPGGVFCAYVATTTQLSRVVETLRAHGEFTEPRAWESLVRDWHVEGLAVRPGHRMQGHTAFLVTARRMAPGVQAPRKKRRPAPGAYGDDYAGPRRSETPSDTPHATESSATDT</sequence>
<dbReference type="EC" id="2.1.1.220" evidence="5"/>
<gene>
    <name evidence="8" type="ORF">GCM10009789_27880</name>
</gene>
<evidence type="ECO:0000256" key="6">
    <source>
        <dbReference type="SAM" id="MobiDB-lite"/>
    </source>
</evidence>
<dbReference type="EMBL" id="BAAAOS010000018">
    <property type="protein sequence ID" value="GAA1572758.1"/>
    <property type="molecule type" value="Genomic_DNA"/>
</dbReference>
<comment type="similarity">
    <text evidence="5">Belongs to the class I-like SAM-binding methyltransferase superfamily. TRM61 family.</text>
</comment>
<keyword evidence="1 5" id="KW-0489">Methyltransferase</keyword>
<evidence type="ECO:0000313" key="9">
    <source>
        <dbReference type="Proteomes" id="UP001500393"/>
    </source>
</evidence>
<dbReference type="SUPFAM" id="SSF53335">
    <property type="entry name" value="S-adenosyl-L-methionine-dependent methyltransferases"/>
    <property type="match status" value="1"/>
</dbReference>
<dbReference type="PANTHER" id="PTHR12133:SF1">
    <property type="entry name" value="TRNA (ADENINE(58)-N(1))-METHYLTRANSFERASE, MITOCHONDRIAL"/>
    <property type="match status" value="1"/>
</dbReference>
<dbReference type="Pfam" id="PF08704">
    <property type="entry name" value="GCD14"/>
    <property type="match status" value="1"/>
</dbReference>
<dbReference type="InterPro" id="IPR014816">
    <property type="entry name" value="tRNA_MeTrfase_Gcd14"/>
</dbReference>
<keyword evidence="9" id="KW-1185">Reference proteome</keyword>
<comment type="function">
    <text evidence="5">Catalyzes the S-adenosyl-L-methionine-dependent formation of N(1)-methyladenine at position 58 (m1A58) in tRNA.</text>
</comment>
<dbReference type="InterPro" id="IPR029063">
    <property type="entry name" value="SAM-dependent_MTases_sf"/>
</dbReference>
<comment type="caution">
    <text evidence="8">The sequence shown here is derived from an EMBL/GenBank/DDBJ whole genome shotgun (WGS) entry which is preliminary data.</text>
</comment>
<feature type="region of interest" description="Disordered" evidence="6">
    <location>
        <begin position="262"/>
        <end position="305"/>
    </location>
</feature>
<evidence type="ECO:0000256" key="3">
    <source>
        <dbReference type="ARBA" id="ARBA00022691"/>
    </source>
</evidence>
<dbReference type="Pfam" id="PF14801">
    <property type="entry name" value="TrmI-like_N"/>
    <property type="match status" value="1"/>
</dbReference>
<proteinExistence type="inferred from homology"/>
<dbReference type="PROSITE" id="PS51620">
    <property type="entry name" value="SAM_TRM61"/>
    <property type="match status" value="1"/>
</dbReference>
<dbReference type="Gene3D" id="3.40.50.150">
    <property type="entry name" value="Vaccinia Virus protein VP39"/>
    <property type="match status" value="1"/>
</dbReference>
<feature type="domain" description="tRNA (adenine(58)-N(1))-methyltransferase catalytic subunit TRM61 C-terminal" evidence="7">
    <location>
        <begin position="69"/>
        <end position="237"/>
    </location>
</feature>
<dbReference type="Proteomes" id="UP001500393">
    <property type="component" value="Unassembled WGS sequence"/>
</dbReference>
<dbReference type="Gene3D" id="3.10.330.20">
    <property type="match status" value="1"/>
</dbReference>
<evidence type="ECO:0000259" key="7">
    <source>
        <dbReference type="Pfam" id="PF08704"/>
    </source>
</evidence>
<accession>A0ABP4P5U7</accession>
<reference evidence="9" key="1">
    <citation type="journal article" date="2019" name="Int. J. Syst. Evol. Microbiol.">
        <title>The Global Catalogue of Microorganisms (GCM) 10K type strain sequencing project: providing services to taxonomists for standard genome sequencing and annotation.</title>
        <authorList>
            <consortium name="The Broad Institute Genomics Platform"/>
            <consortium name="The Broad Institute Genome Sequencing Center for Infectious Disease"/>
            <person name="Wu L."/>
            <person name="Ma J."/>
        </authorList>
    </citation>
    <scope>NUCLEOTIDE SEQUENCE [LARGE SCALE GENOMIC DNA]</scope>
    <source>
        <strain evidence="9">JCM 14969</strain>
    </source>
</reference>
<evidence type="ECO:0000256" key="1">
    <source>
        <dbReference type="ARBA" id="ARBA00022603"/>
    </source>
</evidence>
<keyword evidence="2 5" id="KW-0808">Transferase</keyword>
<keyword evidence="4 5" id="KW-0819">tRNA processing</keyword>
<protein>
    <recommendedName>
        <fullName evidence="5">tRNA (adenine(58)-N(1))-methyltransferase TrmI</fullName>
        <ecNumber evidence="5">2.1.1.220</ecNumber>
    </recommendedName>
</protein>
<dbReference type="InterPro" id="IPR049470">
    <property type="entry name" value="TRM61_C"/>
</dbReference>
<evidence type="ECO:0000256" key="2">
    <source>
        <dbReference type="ARBA" id="ARBA00022679"/>
    </source>
</evidence>
<dbReference type="PIRSF" id="PIRSF017269">
    <property type="entry name" value="GCD14"/>
    <property type="match status" value="1"/>
</dbReference>
<evidence type="ECO:0000313" key="8">
    <source>
        <dbReference type="EMBL" id="GAA1572758.1"/>
    </source>
</evidence>
<comment type="catalytic activity">
    <reaction evidence="5">
        <text>adenosine(58) in tRNA + S-adenosyl-L-methionine = N(1)-methyladenosine(58) in tRNA + S-adenosyl-L-homocysteine + H(+)</text>
        <dbReference type="Rhea" id="RHEA:43152"/>
        <dbReference type="Rhea" id="RHEA-COMP:10365"/>
        <dbReference type="Rhea" id="RHEA-COMP:10366"/>
        <dbReference type="ChEBI" id="CHEBI:15378"/>
        <dbReference type="ChEBI" id="CHEBI:57856"/>
        <dbReference type="ChEBI" id="CHEBI:59789"/>
        <dbReference type="ChEBI" id="CHEBI:74411"/>
        <dbReference type="ChEBI" id="CHEBI:74491"/>
        <dbReference type="EC" id="2.1.1.220"/>
    </reaction>
</comment>
<evidence type="ECO:0000256" key="4">
    <source>
        <dbReference type="ARBA" id="ARBA00022694"/>
    </source>
</evidence>